<organism evidence="2 3">
    <name type="scientific">Adineta steineri</name>
    <dbReference type="NCBI Taxonomy" id="433720"/>
    <lineage>
        <taxon>Eukaryota</taxon>
        <taxon>Metazoa</taxon>
        <taxon>Spiralia</taxon>
        <taxon>Gnathifera</taxon>
        <taxon>Rotifera</taxon>
        <taxon>Eurotatoria</taxon>
        <taxon>Bdelloidea</taxon>
        <taxon>Adinetida</taxon>
        <taxon>Adinetidae</taxon>
        <taxon>Adineta</taxon>
    </lineage>
</organism>
<evidence type="ECO:0000313" key="2">
    <source>
        <dbReference type="EMBL" id="CAF4029899.1"/>
    </source>
</evidence>
<proteinExistence type="predicted"/>
<evidence type="ECO:0000313" key="1">
    <source>
        <dbReference type="EMBL" id="CAF0842761.1"/>
    </source>
</evidence>
<sequence length="594" mass="67569">MSNALGKSVVPLIHKHRCIEHIYILQNTDDQKEVDWIKDYSKICGNGTSIELLLELIKQDIDSVMRRPSRWSRSKTLLTELYFQTSQNNLSLSMEDVDKEDVSMLRIVTLFFGTRSLFIQSLNQIQIDEYDNVNECVQSIEAKTLITVFIVILTDGSEDLQSLLELDSIHAIYIVPKDNYNQQIETMSKYSKVSGVFFLDEDLLEQLTMDICFYRHMRVHTPMINTSDIGSNIIDNLIKQHTNFLFFQLFSDILPHIPVESTETTESNTDTINNLFCLLADANVTINNLFSGFDFYTLQASVSQLKKISQCITSFSKTTDKSSVTVYRAHLVSKKDLETIRNNPNIILSIQTFILASRSLRFVTDLSRRAIDSQLTVILFEFNLSENTLTANLNSDTVILGLGALFQLVSSDFAPNGVLHVQLESAEDFMHGIKERLKCKIGGQLTWLTFGNYLAYQKQFSVAKEYCYYLLHVLLDNHSSLASIYNNMGLICLAMDDDQEAFDWFKKAASSNVSVLTKHLDEGSSTTIDLLLPQDSLTSPTTLLSKMAEISDRLGDKTTALDLYRQVLEITIDVNLQKLYQEKIRALLFVDESF</sequence>
<dbReference type="InterPro" id="IPR019734">
    <property type="entry name" value="TPR_rpt"/>
</dbReference>
<dbReference type="Gene3D" id="1.25.40.10">
    <property type="entry name" value="Tetratricopeptide repeat domain"/>
    <property type="match status" value="1"/>
</dbReference>
<protein>
    <submittedName>
        <fullName evidence="2">Uncharacterized protein</fullName>
    </submittedName>
</protein>
<gene>
    <name evidence="2" type="ORF">OKA104_LOCUS31508</name>
    <name evidence="1" type="ORF">VCS650_LOCUS6227</name>
</gene>
<dbReference type="Proteomes" id="UP000663881">
    <property type="component" value="Unassembled WGS sequence"/>
</dbReference>
<comment type="caution">
    <text evidence="2">The sequence shown here is derived from an EMBL/GenBank/DDBJ whole genome shotgun (WGS) entry which is preliminary data.</text>
</comment>
<dbReference type="OrthoDB" id="10048063at2759"/>
<dbReference type="AlphaFoldDB" id="A0A819QJ97"/>
<dbReference type="SMART" id="SM00028">
    <property type="entry name" value="TPR"/>
    <property type="match status" value="2"/>
</dbReference>
<dbReference type="EMBL" id="CAJOAY010003593">
    <property type="protein sequence ID" value="CAF4029899.1"/>
    <property type="molecule type" value="Genomic_DNA"/>
</dbReference>
<name>A0A819QJ97_9BILA</name>
<evidence type="ECO:0000313" key="3">
    <source>
        <dbReference type="Proteomes" id="UP000663881"/>
    </source>
</evidence>
<dbReference type="Proteomes" id="UP000663891">
    <property type="component" value="Unassembled WGS sequence"/>
</dbReference>
<dbReference type="SUPFAM" id="SSF48452">
    <property type="entry name" value="TPR-like"/>
    <property type="match status" value="1"/>
</dbReference>
<dbReference type="InterPro" id="IPR011990">
    <property type="entry name" value="TPR-like_helical_dom_sf"/>
</dbReference>
<dbReference type="EMBL" id="CAJNON010000038">
    <property type="protein sequence ID" value="CAF0842761.1"/>
    <property type="molecule type" value="Genomic_DNA"/>
</dbReference>
<accession>A0A819QJ97</accession>
<reference evidence="2" key="1">
    <citation type="submission" date="2021-02" db="EMBL/GenBank/DDBJ databases">
        <authorList>
            <person name="Nowell W R."/>
        </authorList>
    </citation>
    <scope>NUCLEOTIDE SEQUENCE</scope>
</reference>